<dbReference type="EMBL" id="CP023324">
    <property type="protein sequence ID" value="ATY61906.1"/>
    <property type="molecule type" value="Genomic_DNA"/>
</dbReference>
<feature type="compositionally biased region" description="Low complexity" evidence="5">
    <location>
        <begin position="166"/>
        <end position="188"/>
    </location>
</feature>
<keyword evidence="2" id="KW-0902">Two-component regulatory system</keyword>
<accession>A0A2H4SFM1</accession>
<dbReference type="PROSITE" id="PS50110">
    <property type="entry name" value="RESPONSE_REGULATORY"/>
    <property type="match status" value="1"/>
</dbReference>
<keyword evidence="1 4" id="KW-0597">Phosphoprotein</keyword>
<dbReference type="SUPFAM" id="SSF52172">
    <property type="entry name" value="CheY-like"/>
    <property type="match status" value="1"/>
</dbReference>
<evidence type="ECO:0000256" key="3">
    <source>
        <dbReference type="ARBA" id="ARBA00093463"/>
    </source>
</evidence>
<feature type="modified residue" description="4-aspartylphosphate" evidence="4">
    <location>
        <position position="753"/>
    </location>
</feature>
<dbReference type="Proteomes" id="UP000323067">
    <property type="component" value="Chromosome vii"/>
</dbReference>
<dbReference type="VEuPathDB" id="FungiDB:CCM_06568"/>
<dbReference type="CDD" id="cd17546">
    <property type="entry name" value="REC_hyHK_CKI1_RcsC-like"/>
    <property type="match status" value="1"/>
</dbReference>
<feature type="region of interest" description="Disordered" evidence="5">
    <location>
        <begin position="662"/>
        <end position="684"/>
    </location>
</feature>
<dbReference type="PANTHER" id="PTHR45339">
    <property type="entry name" value="HYBRID SIGNAL TRANSDUCTION HISTIDINE KINASE J"/>
    <property type="match status" value="1"/>
</dbReference>
<feature type="compositionally biased region" description="Basic and acidic residues" evidence="5">
    <location>
        <begin position="289"/>
        <end position="312"/>
    </location>
</feature>
<reference evidence="7 8" key="1">
    <citation type="journal article" date="2017" name="BMC Genomics">
        <title>Chromosome level assembly and secondary metabolite potential of the parasitic fungus Cordyceps militaris.</title>
        <authorList>
            <person name="Kramer G.J."/>
            <person name="Nodwell J.R."/>
        </authorList>
    </citation>
    <scope>NUCLEOTIDE SEQUENCE [LARGE SCALE GENOMIC DNA]</scope>
    <source>
        <strain evidence="7 8">ATCC 34164</strain>
    </source>
</reference>
<evidence type="ECO:0000256" key="4">
    <source>
        <dbReference type="PROSITE-ProRule" id="PRU00169"/>
    </source>
</evidence>
<feature type="compositionally biased region" description="Low complexity" evidence="5">
    <location>
        <begin position="366"/>
        <end position="375"/>
    </location>
</feature>
<dbReference type="AlphaFoldDB" id="A0A2H4SFM1"/>
<feature type="compositionally biased region" description="Low complexity" evidence="5">
    <location>
        <begin position="20"/>
        <end position="33"/>
    </location>
</feature>
<organism evidence="7 8">
    <name type="scientific">Cordyceps militaris</name>
    <name type="common">Caterpillar fungus</name>
    <name type="synonym">Clavaria militaris</name>
    <dbReference type="NCBI Taxonomy" id="73501"/>
    <lineage>
        <taxon>Eukaryota</taxon>
        <taxon>Fungi</taxon>
        <taxon>Dikarya</taxon>
        <taxon>Ascomycota</taxon>
        <taxon>Pezizomycotina</taxon>
        <taxon>Sordariomycetes</taxon>
        <taxon>Hypocreomycetidae</taxon>
        <taxon>Hypocreales</taxon>
        <taxon>Cordycipitaceae</taxon>
        <taxon>Cordyceps</taxon>
    </lineage>
</organism>
<feature type="region of interest" description="Disordered" evidence="5">
    <location>
        <begin position="581"/>
        <end position="604"/>
    </location>
</feature>
<feature type="region of interest" description="Disordered" evidence="5">
    <location>
        <begin position="1"/>
        <end position="227"/>
    </location>
</feature>
<dbReference type="InterPro" id="IPR011006">
    <property type="entry name" value="CheY-like_superfamily"/>
</dbReference>
<sequence length="900" mass="96820">MRPGLRSCIKSKLSLRRRSAMSGVSSSSSTSGPVEEEVEEILSSVKQQHLHQDQSQTAQQQPRSQIEISSISQAEVPASSSPLPAESRTATTLDATPSTPRPKSTLGLKAVEAGVESAKSGPEDAGASAASSSSAARAATEKSAVSTGGSAARSAESPNVGDPDCSTSTSSTATSTSLAHSSSPSVLVSPPPGAASPAPLLAASPAHPPVESPRPGPQSAPRCSAVDGQILHHQRLNLQDRLQRLAEHDPLYYDPALLLSPSARDKHSPGSRFATPTLHSIFENFSTEPFRKLRPPERFPGEHGDPYTDPRVHPLHAPICGASSSSTPATSPPPAPSTSTRSRINPSFTAAADSSATPLSRPPAAPRRSSGSGPAIRQVRTSRKAHFVLDPAPEFGVPSPPTMANSRKIWVRRPGASPTLITISEDDLVDDVRDTILRKYANTLGKTFDAPDLHIRLYPRDQKDRLLQPDEHMCRTLDNFYPGGQTVDDAIVIDIPRRTPKASPHPAQHGHHSQHQQYHVPHTAAAIYYTDDGRPLESGEGYFPPVGALPSPHMPLAMPVGGHQPHSIAVIGTGHLPTIPSPGGLRPRSHREQPSRPRVGRTHTASSALNASHGNYGHSTHPFLPHLAHYRAHTNSIDPTGMPPSLIPIPMVSPGREHMYASSGRVGMSSPRMLETRSSSTRAKRRKNVDYNGGGVVAAVPPISVLIVEDNPINLKLLEAFVKRLRVRWQTATNGREAVKKWRTGGFHLVLMDIQLPVMNGLEATREIRRLERVNSIGVFSSVPTTPQEELALELNDKDRLPNRAQFKGPVIIVALTASSLQSDRHEALAAGCNDFLTKPVNFVWLERKVTEWGCMQALIDFDGWRAWKDFALAEEEANQKAAAAKNKAKKSRSSLAAEI</sequence>
<comment type="similarity">
    <text evidence="3">Belongs to the SSK1 family.</text>
</comment>
<feature type="region of interest" description="Disordered" evidence="5">
    <location>
        <begin position="289"/>
        <end position="378"/>
    </location>
</feature>
<evidence type="ECO:0000256" key="2">
    <source>
        <dbReference type="ARBA" id="ARBA00023012"/>
    </source>
</evidence>
<dbReference type="PANTHER" id="PTHR45339:SF1">
    <property type="entry name" value="HYBRID SIGNAL TRANSDUCTION HISTIDINE KINASE J"/>
    <property type="match status" value="1"/>
</dbReference>
<feature type="compositionally biased region" description="Pro residues" evidence="5">
    <location>
        <begin position="206"/>
        <end position="218"/>
    </location>
</feature>
<dbReference type="Gene3D" id="3.40.50.2300">
    <property type="match status" value="1"/>
</dbReference>
<dbReference type="VEuPathDB" id="FungiDB:A9K55_008863"/>
<feature type="domain" description="Response regulatory" evidence="6">
    <location>
        <begin position="704"/>
        <end position="854"/>
    </location>
</feature>
<feature type="compositionally biased region" description="Polar residues" evidence="5">
    <location>
        <begin position="78"/>
        <end position="102"/>
    </location>
</feature>
<name>A0A2H4SFM1_CORMI</name>
<proteinExistence type="inferred from homology"/>
<dbReference type="GO" id="GO:0000156">
    <property type="term" value="F:phosphorelay response regulator activity"/>
    <property type="evidence" value="ECO:0007669"/>
    <property type="project" value="UniProtKB-ARBA"/>
</dbReference>
<dbReference type="SMART" id="SM00448">
    <property type="entry name" value="REC"/>
    <property type="match status" value="1"/>
</dbReference>
<evidence type="ECO:0000256" key="5">
    <source>
        <dbReference type="SAM" id="MobiDB-lite"/>
    </source>
</evidence>
<feature type="compositionally biased region" description="Low complexity" evidence="5">
    <location>
        <begin position="41"/>
        <end position="73"/>
    </location>
</feature>
<gene>
    <name evidence="7" type="ORF">A9K55_008863</name>
</gene>
<feature type="compositionally biased region" description="Low complexity" evidence="5">
    <location>
        <begin position="195"/>
        <end position="205"/>
    </location>
</feature>
<feature type="compositionally biased region" description="Low complexity" evidence="5">
    <location>
        <begin position="125"/>
        <end position="146"/>
    </location>
</feature>
<evidence type="ECO:0000313" key="7">
    <source>
        <dbReference type="EMBL" id="ATY61906.1"/>
    </source>
</evidence>
<protein>
    <submittedName>
        <fullName evidence="7">Response regulator</fullName>
    </submittedName>
</protein>
<evidence type="ECO:0000256" key="1">
    <source>
        <dbReference type="ARBA" id="ARBA00022553"/>
    </source>
</evidence>
<dbReference type="OrthoDB" id="21225at2759"/>
<dbReference type="Pfam" id="PF00072">
    <property type="entry name" value="Response_reg"/>
    <property type="match status" value="1"/>
</dbReference>
<evidence type="ECO:0000313" key="8">
    <source>
        <dbReference type="Proteomes" id="UP000323067"/>
    </source>
</evidence>
<evidence type="ECO:0000259" key="6">
    <source>
        <dbReference type="PROSITE" id="PS50110"/>
    </source>
</evidence>
<dbReference type="InterPro" id="IPR001789">
    <property type="entry name" value="Sig_transdc_resp-reg_receiver"/>
</dbReference>
<dbReference type="FunFam" id="3.40.50.2300:FF:000146">
    <property type="entry name" value="Putative two-component response regulator SSK1p"/>
    <property type="match status" value="1"/>
</dbReference>